<keyword evidence="1" id="KW-1133">Transmembrane helix</keyword>
<proteinExistence type="predicted"/>
<evidence type="ECO:0000313" key="2">
    <source>
        <dbReference type="EMBL" id="KJZ07906.1"/>
    </source>
</evidence>
<dbReference type="Proteomes" id="UP000033452">
    <property type="component" value="Unassembled WGS sequence"/>
</dbReference>
<dbReference type="RefSeq" id="WP_046005537.1">
    <property type="nucleotide sequence ID" value="NZ_JXYA01000031.1"/>
</dbReference>
<sequence>MLDMLRNGELSLAPFMFAVQAILFVIVNLTIAHKYHYSKKVALIASLIPFVNFYVTLVYIAIVILNSRKELPKEHKGS</sequence>
<dbReference type="AlphaFoldDB" id="A0A0F4QJS9"/>
<reference evidence="2 3" key="1">
    <citation type="journal article" date="2015" name="BMC Genomics">
        <title>Genome mining reveals unlocked bioactive potential of marine Gram-negative bacteria.</title>
        <authorList>
            <person name="Machado H."/>
            <person name="Sonnenschein E.C."/>
            <person name="Melchiorsen J."/>
            <person name="Gram L."/>
        </authorList>
    </citation>
    <scope>NUCLEOTIDE SEQUENCE [LARGE SCALE GENOMIC DNA]</scope>
    <source>
        <strain evidence="2 3">S2471</strain>
    </source>
</reference>
<accession>A0A0F4QJS9</accession>
<dbReference type="OrthoDB" id="6297874at2"/>
<protein>
    <submittedName>
        <fullName evidence="2">Uncharacterized protein</fullName>
    </submittedName>
</protein>
<feature type="transmembrane region" description="Helical" evidence="1">
    <location>
        <begin position="43"/>
        <end position="65"/>
    </location>
</feature>
<keyword evidence="1" id="KW-0472">Membrane</keyword>
<keyword evidence="1" id="KW-0812">Transmembrane</keyword>
<keyword evidence="3" id="KW-1185">Reference proteome</keyword>
<feature type="transmembrane region" description="Helical" evidence="1">
    <location>
        <begin position="12"/>
        <end position="31"/>
    </location>
</feature>
<gene>
    <name evidence="2" type="ORF">TW77_13625</name>
</gene>
<organism evidence="2 3">
    <name type="scientific">Pseudoalteromonas rubra</name>
    <dbReference type="NCBI Taxonomy" id="43658"/>
    <lineage>
        <taxon>Bacteria</taxon>
        <taxon>Pseudomonadati</taxon>
        <taxon>Pseudomonadota</taxon>
        <taxon>Gammaproteobacteria</taxon>
        <taxon>Alteromonadales</taxon>
        <taxon>Pseudoalteromonadaceae</taxon>
        <taxon>Pseudoalteromonas</taxon>
    </lineage>
</organism>
<evidence type="ECO:0000313" key="3">
    <source>
        <dbReference type="Proteomes" id="UP000033452"/>
    </source>
</evidence>
<dbReference type="PATRIC" id="fig|43658.5.peg.2873"/>
<evidence type="ECO:0000256" key="1">
    <source>
        <dbReference type="SAM" id="Phobius"/>
    </source>
</evidence>
<dbReference type="EMBL" id="JXYA01000031">
    <property type="protein sequence ID" value="KJZ07906.1"/>
    <property type="molecule type" value="Genomic_DNA"/>
</dbReference>
<name>A0A0F4QJS9_9GAMM</name>
<comment type="caution">
    <text evidence="2">The sequence shown here is derived from an EMBL/GenBank/DDBJ whole genome shotgun (WGS) entry which is preliminary data.</text>
</comment>